<keyword evidence="4" id="KW-0645">Protease</keyword>
<dbReference type="STRING" id="1391654.AKJ09_00980"/>
<dbReference type="PANTHER" id="PTHR11851:SF49">
    <property type="entry name" value="MITOCHONDRIAL-PROCESSING PEPTIDASE SUBUNIT ALPHA"/>
    <property type="match status" value="1"/>
</dbReference>
<evidence type="ECO:0000256" key="2">
    <source>
        <dbReference type="SAM" id="MobiDB-lite"/>
    </source>
</evidence>
<dbReference type="GO" id="GO:0046872">
    <property type="term" value="F:metal ion binding"/>
    <property type="evidence" value="ECO:0007669"/>
    <property type="project" value="InterPro"/>
</dbReference>
<accession>A0A0K1PLP7</accession>
<evidence type="ECO:0000259" key="3">
    <source>
        <dbReference type="Pfam" id="PF05193"/>
    </source>
</evidence>
<comment type="similarity">
    <text evidence="1">Belongs to the peptidase M16 family.</text>
</comment>
<dbReference type="GO" id="GO:0008233">
    <property type="term" value="F:peptidase activity"/>
    <property type="evidence" value="ECO:0007669"/>
    <property type="project" value="UniProtKB-KW"/>
</dbReference>
<name>A0A0K1PLP7_9BACT</name>
<dbReference type="RefSeq" id="WP_146645931.1">
    <property type="nucleotide sequence ID" value="NZ_CP012333.1"/>
</dbReference>
<proteinExistence type="inferred from homology"/>
<dbReference type="KEGG" id="llu:AKJ09_00980"/>
<sequence>MKAPLIVGLVAMLTSACSPSVKSYAIPDALSDRRAHDTDLPPPVVKAATSEGLPAERPGPLDRKRRPLPKPAEARLSNGIRVVMVESHDFPSVSVGFMLDRGVTAAPPGVAKLYADALFGASKDFDSRDAYAYFAYMGAKPNSWAGAETIGFDVTTLSLLIGGPISRVGSMFTTPLFESDDLKRTVLELRADERGRAEAPGMMASAVLDTMMFSSVHPYGHKIERLTDERIKALSRDDLVQFRDRHLSADHVSIVVVGDFNPRVILPKLDRAVSKLPRTSGNFAIPPVPPPPTSARILVIDRKGASQSNIALGFSSVRRGDPAQTSLALLQSVLGRGLSGRLNIKTRGEHGSTYGVHVRNRALRAGGMFEIDAAVDTPQTVETLRGLLGELRRMSAEPLEPEEFHRARALAVDNLLDVDGSDSVFSAYQTIAADGLPLDYYQTKAAELAKLKPADIQAISERILKTESVQIAIVGDASKIAAPLRELGIGEVVVRDTPP</sequence>
<keyword evidence="5" id="KW-1185">Reference proteome</keyword>
<reference evidence="4 5" key="1">
    <citation type="submission" date="2015-08" db="EMBL/GenBank/DDBJ databases">
        <authorList>
            <person name="Babu N.S."/>
            <person name="Beckwith C.J."/>
            <person name="Beseler K.G."/>
            <person name="Brison A."/>
            <person name="Carone J.V."/>
            <person name="Caskin T.P."/>
            <person name="Diamond M."/>
            <person name="Durham M.E."/>
            <person name="Foxe J.M."/>
            <person name="Go M."/>
            <person name="Henderson B.A."/>
            <person name="Jones I.B."/>
            <person name="McGettigan J.A."/>
            <person name="Micheletti S.J."/>
            <person name="Nasrallah M.E."/>
            <person name="Ortiz D."/>
            <person name="Piller C.R."/>
            <person name="Privatt S.R."/>
            <person name="Schneider S.L."/>
            <person name="Sharp S."/>
            <person name="Smith T.C."/>
            <person name="Stanton J.D."/>
            <person name="Ullery H.E."/>
            <person name="Wilson R.J."/>
            <person name="Serrano M.G."/>
            <person name="Buck G."/>
            <person name="Lee V."/>
            <person name="Wang Y."/>
            <person name="Carvalho R."/>
            <person name="Voegtly L."/>
            <person name="Shi R."/>
            <person name="Duckworth R."/>
            <person name="Johnson A."/>
            <person name="Loviza R."/>
            <person name="Walstead R."/>
            <person name="Shah Z."/>
            <person name="Kiflezghi M."/>
            <person name="Wade K."/>
            <person name="Ball S.L."/>
            <person name="Bradley K.W."/>
            <person name="Asai D.J."/>
            <person name="Bowman C.A."/>
            <person name="Russell D.A."/>
            <person name="Pope W.H."/>
            <person name="Jacobs-Sera D."/>
            <person name="Hendrix R.W."/>
            <person name="Hatfull G.F."/>
        </authorList>
    </citation>
    <scope>NUCLEOTIDE SEQUENCE [LARGE SCALE GENOMIC DNA]</scope>
    <source>
        <strain evidence="4 5">DSM 27648</strain>
    </source>
</reference>
<dbReference type="Proteomes" id="UP000064967">
    <property type="component" value="Chromosome"/>
</dbReference>
<dbReference type="PANTHER" id="PTHR11851">
    <property type="entry name" value="METALLOPROTEASE"/>
    <property type="match status" value="1"/>
</dbReference>
<dbReference type="OrthoDB" id="9811314at2"/>
<protein>
    <submittedName>
        <fullName evidence="4">Zinc protease</fullName>
    </submittedName>
</protein>
<keyword evidence="4" id="KW-0378">Hydrolase</keyword>
<dbReference type="AlphaFoldDB" id="A0A0K1PLP7"/>
<feature type="domain" description="Peptidase M16 C-terminal" evidence="3">
    <location>
        <begin position="234"/>
        <end position="409"/>
    </location>
</feature>
<dbReference type="InterPro" id="IPR007863">
    <property type="entry name" value="Peptidase_M16_C"/>
</dbReference>
<evidence type="ECO:0000256" key="1">
    <source>
        <dbReference type="ARBA" id="ARBA00007261"/>
    </source>
</evidence>
<gene>
    <name evidence="4" type="ORF">AKJ09_00980</name>
</gene>
<dbReference type="GO" id="GO:0006508">
    <property type="term" value="P:proteolysis"/>
    <property type="evidence" value="ECO:0007669"/>
    <property type="project" value="UniProtKB-KW"/>
</dbReference>
<dbReference type="SUPFAM" id="SSF63411">
    <property type="entry name" value="LuxS/MPP-like metallohydrolase"/>
    <property type="match status" value="2"/>
</dbReference>
<evidence type="ECO:0000313" key="4">
    <source>
        <dbReference type="EMBL" id="AKU94316.1"/>
    </source>
</evidence>
<organism evidence="4 5">
    <name type="scientific">Labilithrix luteola</name>
    <dbReference type="NCBI Taxonomy" id="1391654"/>
    <lineage>
        <taxon>Bacteria</taxon>
        <taxon>Pseudomonadati</taxon>
        <taxon>Myxococcota</taxon>
        <taxon>Polyangia</taxon>
        <taxon>Polyangiales</taxon>
        <taxon>Labilitrichaceae</taxon>
        <taxon>Labilithrix</taxon>
    </lineage>
</organism>
<dbReference type="InterPro" id="IPR050361">
    <property type="entry name" value="MPP/UQCRC_Complex"/>
</dbReference>
<dbReference type="InterPro" id="IPR011249">
    <property type="entry name" value="Metalloenz_LuxS/M16"/>
</dbReference>
<dbReference type="Pfam" id="PF05193">
    <property type="entry name" value="Peptidase_M16_C"/>
    <property type="match status" value="1"/>
</dbReference>
<dbReference type="Gene3D" id="3.30.830.10">
    <property type="entry name" value="Metalloenzyme, LuxS/M16 peptidase-like"/>
    <property type="match status" value="2"/>
</dbReference>
<evidence type="ECO:0000313" key="5">
    <source>
        <dbReference type="Proteomes" id="UP000064967"/>
    </source>
</evidence>
<feature type="region of interest" description="Disordered" evidence="2">
    <location>
        <begin position="33"/>
        <end position="72"/>
    </location>
</feature>
<dbReference type="PROSITE" id="PS51257">
    <property type="entry name" value="PROKAR_LIPOPROTEIN"/>
    <property type="match status" value="1"/>
</dbReference>
<dbReference type="EMBL" id="CP012333">
    <property type="protein sequence ID" value="AKU94316.1"/>
    <property type="molecule type" value="Genomic_DNA"/>
</dbReference>